<evidence type="ECO:0000256" key="2">
    <source>
        <dbReference type="ARBA" id="ARBA00003852"/>
    </source>
</evidence>
<name>A0A9E6SUQ1_9ACTN</name>
<proteinExistence type="inferred from homology"/>
<evidence type="ECO:0000313" key="14">
    <source>
        <dbReference type="EMBL" id="QTU84487.1"/>
    </source>
</evidence>
<keyword evidence="7" id="KW-0479">Metal-binding</keyword>
<evidence type="ECO:0000256" key="4">
    <source>
        <dbReference type="ARBA" id="ARBA00014281"/>
    </source>
</evidence>
<evidence type="ECO:0000256" key="7">
    <source>
        <dbReference type="ARBA" id="ARBA00022723"/>
    </source>
</evidence>
<dbReference type="InterPro" id="IPR013785">
    <property type="entry name" value="Aldolase_TIM"/>
</dbReference>
<dbReference type="PROSITE" id="PS01087">
    <property type="entry name" value="RADICAL_ACTIVATING"/>
    <property type="match status" value="1"/>
</dbReference>
<evidence type="ECO:0000256" key="9">
    <source>
        <dbReference type="ARBA" id="ARBA00023004"/>
    </source>
</evidence>
<gene>
    <name evidence="14" type="primary">nrdG</name>
    <name evidence="13" type="ORF">GMI68_01405</name>
    <name evidence="14" type="ORF">J7S26_00695</name>
</gene>
<dbReference type="PIRSF" id="PIRSF000368">
    <property type="entry name" value="NrdG"/>
    <property type="match status" value="1"/>
</dbReference>
<dbReference type="KEGG" id="ebz:J7S26_00695"/>
<comment type="similarity">
    <text evidence="3 12">Belongs to the organic radical-activating enzymes family.</text>
</comment>
<dbReference type="InterPro" id="IPR034457">
    <property type="entry name" value="Organic_radical-activating"/>
</dbReference>
<accession>A0A9E6SUQ1</accession>
<dbReference type="SFLD" id="SFLDG01066">
    <property type="entry name" value="organic_radical-activating_enz"/>
    <property type="match status" value="1"/>
</dbReference>
<dbReference type="CDD" id="cd01335">
    <property type="entry name" value="Radical_SAM"/>
    <property type="match status" value="1"/>
</dbReference>
<evidence type="ECO:0000256" key="5">
    <source>
        <dbReference type="ARBA" id="ARBA00022485"/>
    </source>
</evidence>
<comment type="catalytic activity">
    <reaction evidence="11">
        <text>glycyl-[protein] + reduced [flavodoxin] + S-adenosyl-L-methionine = glycin-2-yl radical-[protein] + semiquinone [flavodoxin] + 5'-deoxyadenosine + L-methionine + H(+)</text>
        <dbReference type="Rhea" id="RHEA:61976"/>
        <dbReference type="Rhea" id="RHEA-COMP:10622"/>
        <dbReference type="Rhea" id="RHEA-COMP:14480"/>
        <dbReference type="Rhea" id="RHEA-COMP:15993"/>
        <dbReference type="Rhea" id="RHEA-COMP:15994"/>
        <dbReference type="ChEBI" id="CHEBI:15378"/>
        <dbReference type="ChEBI" id="CHEBI:17319"/>
        <dbReference type="ChEBI" id="CHEBI:29947"/>
        <dbReference type="ChEBI" id="CHEBI:32722"/>
        <dbReference type="ChEBI" id="CHEBI:57618"/>
        <dbReference type="ChEBI" id="CHEBI:57844"/>
        <dbReference type="ChEBI" id="CHEBI:59789"/>
        <dbReference type="ChEBI" id="CHEBI:140311"/>
    </reaction>
</comment>
<dbReference type="EMBL" id="CP072829">
    <property type="protein sequence ID" value="QTU84487.1"/>
    <property type="molecule type" value="Genomic_DNA"/>
</dbReference>
<dbReference type="AlphaFoldDB" id="A0A9E6SUQ1"/>
<evidence type="ECO:0000256" key="10">
    <source>
        <dbReference type="ARBA" id="ARBA00023014"/>
    </source>
</evidence>
<dbReference type="Proteomes" id="UP000671910">
    <property type="component" value="Chromosome"/>
</dbReference>
<dbReference type="GO" id="GO:0043365">
    <property type="term" value="F:[formate-C-acetyltransferase]-activating enzyme activity"/>
    <property type="evidence" value="ECO:0007669"/>
    <property type="project" value="InterPro"/>
</dbReference>
<comment type="cofactor">
    <cofactor evidence="1">
        <name>[4Fe-4S] cluster</name>
        <dbReference type="ChEBI" id="CHEBI:49883"/>
    </cofactor>
</comment>
<dbReference type="InterPro" id="IPR012837">
    <property type="entry name" value="NrdG"/>
</dbReference>
<dbReference type="Proteomes" id="UP000636394">
    <property type="component" value="Unassembled WGS sequence"/>
</dbReference>
<dbReference type="Gene3D" id="3.20.20.70">
    <property type="entry name" value="Aldolase class I"/>
    <property type="match status" value="1"/>
</dbReference>
<evidence type="ECO:0000256" key="1">
    <source>
        <dbReference type="ARBA" id="ARBA00001966"/>
    </source>
</evidence>
<dbReference type="SUPFAM" id="SSF102114">
    <property type="entry name" value="Radical SAM enzymes"/>
    <property type="match status" value="1"/>
</dbReference>
<keyword evidence="8 12" id="KW-0560">Oxidoreductase</keyword>
<evidence type="ECO:0000313" key="13">
    <source>
        <dbReference type="EMBL" id="NHM13436.1"/>
    </source>
</evidence>
<keyword evidence="5" id="KW-0004">4Fe-4S</keyword>
<dbReference type="NCBIfam" id="TIGR02491">
    <property type="entry name" value="NrdG"/>
    <property type="match status" value="1"/>
</dbReference>
<evidence type="ECO:0000256" key="12">
    <source>
        <dbReference type="PIRNR" id="PIRNR000368"/>
    </source>
</evidence>
<protein>
    <recommendedName>
        <fullName evidence="4 12">Anaerobic ribonucleoside-triphosphate reductase-activating protein</fullName>
        <ecNumber evidence="12">1.97.1.-</ecNumber>
    </recommendedName>
</protein>
<evidence type="ECO:0000256" key="8">
    <source>
        <dbReference type="ARBA" id="ARBA00023002"/>
    </source>
</evidence>
<evidence type="ECO:0000256" key="11">
    <source>
        <dbReference type="ARBA" id="ARBA00047365"/>
    </source>
</evidence>
<evidence type="ECO:0000313" key="15">
    <source>
        <dbReference type="Proteomes" id="UP000636394"/>
    </source>
</evidence>
<dbReference type="SFLD" id="SFLDF00299">
    <property type="entry name" value="anaerobic_ribonucleoside-triph"/>
    <property type="match status" value="1"/>
</dbReference>
<reference evidence="14" key="2">
    <citation type="submission" date="2021-04" db="EMBL/GenBank/DDBJ databases">
        <title>Novel species in family Eggerthellaceae.</title>
        <authorList>
            <person name="Zhang G."/>
        </authorList>
    </citation>
    <scope>NUCLEOTIDE SEQUENCE</scope>
    <source>
        <strain evidence="14">Zg-886</strain>
    </source>
</reference>
<dbReference type="EC" id="1.97.1.-" evidence="12"/>
<dbReference type="RefSeq" id="WP_166338264.1">
    <property type="nucleotide sequence ID" value="NZ_CP072829.1"/>
</dbReference>
<organism evidence="14 16">
    <name type="scientific">Xiamenia xianingshaonis</name>
    <dbReference type="NCBI Taxonomy" id="2682776"/>
    <lineage>
        <taxon>Bacteria</taxon>
        <taxon>Bacillati</taxon>
        <taxon>Actinomycetota</taxon>
        <taxon>Coriobacteriia</taxon>
        <taxon>Eggerthellales</taxon>
        <taxon>Eggerthellaceae</taxon>
        <taxon>Xiamenia</taxon>
    </lineage>
</organism>
<sequence length="192" mass="20346">MSLPLRIFGLAPDSIVDGPGLRFGVFVQGCSHACPGCHNPESHDPAAGTATTVDAVMEAILANRLVTGVTLSGGEPFEQAAACAEVGRRCREAGLDVWTYTGYPYEKLLEAAADPAAASVRCPQLDPAGVRDLLAVTDVLVDGPFVESLKALGLSWRGSSNQRLIDLAATRASGQVTFWSHHEDFPEKPSNW</sequence>
<dbReference type="PANTHER" id="PTHR30352:SF2">
    <property type="entry name" value="ANAEROBIC RIBONUCLEOSIDE-TRIPHOSPHATE REDUCTASE-ACTIVATING PROTEIN"/>
    <property type="match status" value="1"/>
</dbReference>
<keyword evidence="10" id="KW-0411">Iron-sulfur</keyword>
<dbReference type="Pfam" id="PF13353">
    <property type="entry name" value="Fer4_12"/>
    <property type="match status" value="1"/>
</dbReference>
<keyword evidence="6" id="KW-0949">S-adenosyl-L-methionine</keyword>
<dbReference type="GO" id="GO:0051539">
    <property type="term" value="F:4 iron, 4 sulfur cluster binding"/>
    <property type="evidence" value="ECO:0007669"/>
    <property type="project" value="UniProtKB-KW"/>
</dbReference>
<dbReference type="SFLD" id="SFLDG01063">
    <property type="entry name" value="activating_enzymes__group_1"/>
    <property type="match status" value="1"/>
</dbReference>
<dbReference type="PANTHER" id="PTHR30352">
    <property type="entry name" value="PYRUVATE FORMATE-LYASE-ACTIVATING ENZYME"/>
    <property type="match status" value="1"/>
</dbReference>
<comment type="function">
    <text evidence="2 12">Activation of anaerobic ribonucleoside-triphosphate reductase under anaerobic conditions by generation of an organic free radical, using S-adenosylmethionine and reduced flavodoxin as cosubstrates to produce 5'-deoxy-adenosine.</text>
</comment>
<evidence type="ECO:0000313" key="16">
    <source>
        <dbReference type="Proteomes" id="UP000671910"/>
    </source>
</evidence>
<reference evidence="13 15" key="1">
    <citation type="submission" date="2019-11" db="EMBL/GenBank/DDBJ databases">
        <title>Eggerthellaceae novel genus isolated from the rectal contents of marmort.</title>
        <authorList>
            <person name="Zhang G."/>
        </authorList>
    </citation>
    <scope>NUCLEOTIDE SEQUENCE [LARGE SCALE GENOMIC DNA]</scope>
    <source>
        <strain evidence="15">zg-886</strain>
        <strain evidence="13">Zg-886</strain>
    </source>
</reference>
<dbReference type="GO" id="GO:0004748">
    <property type="term" value="F:ribonucleoside-diphosphate reductase activity, thioredoxin disulfide as acceptor"/>
    <property type="evidence" value="ECO:0007669"/>
    <property type="project" value="TreeGrafter"/>
</dbReference>
<dbReference type="InterPro" id="IPR007197">
    <property type="entry name" value="rSAM"/>
</dbReference>
<dbReference type="SFLD" id="SFLDS00029">
    <property type="entry name" value="Radical_SAM"/>
    <property type="match status" value="1"/>
</dbReference>
<dbReference type="EMBL" id="WPCR01000001">
    <property type="protein sequence ID" value="NHM13436.1"/>
    <property type="molecule type" value="Genomic_DNA"/>
</dbReference>
<keyword evidence="9" id="KW-0408">Iron</keyword>
<evidence type="ECO:0000256" key="3">
    <source>
        <dbReference type="ARBA" id="ARBA00009777"/>
    </source>
</evidence>
<evidence type="ECO:0000256" key="6">
    <source>
        <dbReference type="ARBA" id="ARBA00022691"/>
    </source>
</evidence>
<dbReference type="InterPro" id="IPR058240">
    <property type="entry name" value="rSAM_sf"/>
</dbReference>
<dbReference type="GO" id="GO:0046872">
    <property type="term" value="F:metal ion binding"/>
    <property type="evidence" value="ECO:0007669"/>
    <property type="project" value="UniProtKB-KW"/>
</dbReference>
<keyword evidence="15" id="KW-1185">Reference proteome</keyword>
<dbReference type="InterPro" id="IPR001989">
    <property type="entry name" value="Radical_activat_CS"/>
</dbReference>